<dbReference type="GO" id="GO:0005829">
    <property type="term" value="C:cytosol"/>
    <property type="evidence" value="ECO:0007669"/>
    <property type="project" value="TreeGrafter"/>
</dbReference>
<dbReference type="Gene3D" id="1.10.405.10">
    <property type="entry name" value="Guanine Nucleotide Dissociation Inhibitor, domain 1"/>
    <property type="match status" value="1"/>
</dbReference>
<dbReference type="GO" id="GO:0016192">
    <property type="term" value="P:vesicle-mediated transport"/>
    <property type="evidence" value="ECO:0007669"/>
    <property type="project" value="TreeGrafter"/>
</dbReference>
<dbReference type="PANTHER" id="PTHR11787">
    <property type="entry name" value="RAB GDP-DISSOCIATION INHIBITOR"/>
    <property type="match status" value="1"/>
</dbReference>
<dbReference type="EMBL" id="CP019476">
    <property type="protein sequence ID" value="UQC83497.1"/>
    <property type="molecule type" value="Genomic_DNA"/>
</dbReference>
<name>A0A9Q8WHZ9_9PEZI</name>
<dbReference type="Gene3D" id="3.30.519.10">
    <property type="entry name" value="Guanine Nucleotide Dissociation Inhibitor, domain 2"/>
    <property type="match status" value="1"/>
</dbReference>
<dbReference type="Pfam" id="PF00996">
    <property type="entry name" value="GDI"/>
    <property type="match status" value="2"/>
</dbReference>
<dbReference type="AlphaFoldDB" id="A0A9Q8WHZ9"/>
<organism evidence="3 4">
    <name type="scientific">Colletotrichum lupini</name>
    <dbReference type="NCBI Taxonomy" id="145971"/>
    <lineage>
        <taxon>Eukaryota</taxon>
        <taxon>Fungi</taxon>
        <taxon>Dikarya</taxon>
        <taxon>Ascomycota</taxon>
        <taxon>Pezizomycotina</taxon>
        <taxon>Sordariomycetes</taxon>
        <taxon>Hypocreomycetidae</taxon>
        <taxon>Glomerellales</taxon>
        <taxon>Glomerellaceae</taxon>
        <taxon>Colletotrichum</taxon>
        <taxon>Colletotrichum acutatum species complex</taxon>
    </lineage>
</organism>
<keyword evidence="4" id="KW-1185">Reference proteome</keyword>
<comment type="similarity">
    <text evidence="1 2">Belongs to the Rab GDI family.</text>
</comment>
<evidence type="ECO:0000256" key="2">
    <source>
        <dbReference type="PIRNR" id="PIRNR037514"/>
    </source>
</evidence>
<dbReference type="SUPFAM" id="SSF54373">
    <property type="entry name" value="FAD-linked reductases, C-terminal domain"/>
    <property type="match status" value="1"/>
</dbReference>
<dbReference type="PANTHER" id="PTHR11787:SF4">
    <property type="entry name" value="CHM, RAB ESCORT PROTEIN 1"/>
    <property type="match status" value="1"/>
</dbReference>
<sequence length="527" mass="55969">MFPPCTSFDLTLSNTMESLAEQTWDVILHGTGLQQSLLALALSRSGKQILHLDPNEYYGGPEAAFSLQEIEEWATANAAPADDVAGSPRVFSSVTVSKPEVATGSGPSLSFPRAYSLALAPQIIHTRSELVKQLVSSRAFRQIEFLAVGSFFIYTPPATGSGIEAGKPSLVPIPSTREAVFSTTAIPGRAKRSLMKFLKFVFDYNSEDNKGIWAPHADKPLSEFLSSDFKLDTALQTYVVTLTLSLDGKVTTKDGLAAIHRHLSSMGAFGPGFAAVYPKWGGLSEIAQVGCRACAVGGAVYMLGTGTKATRQLDEAQEDCARFEVDLTSDVTVKSRTFVRGAEGIASGGQRVSRLTAVVNSPLSSLFEAVGEGSPTPAVAVIAFPANSIADVASAFPIYVFAHSSETGECPSGQSVLYFVTPMTPTSAEALEKALASLLSALGDGEHKPQAIYKVAYQQAHAAASNSADASEVLPSLPLDLAFSDTALEPIKDVWTKVMGPAAEDPDIVYMKFEDREGVGDEEDVYE</sequence>
<dbReference type="Gene3D" id="3.50.50.60">
    <property type="entry name" value="FAD/NAD(P)-binding domain"/>
    <property type="match status" value="1"/>
</dbReference>
<dbReference type="InterPro" id="IPR036188">
    <property type="entry name" value="FAD/NAD-bd_sf"/>
</dbReference>
<dbReference type="GO" id="GO:0007264">
    <property type="term" value="P:small GTPase-mediated signal transduction"/>
    <property type="evidence" value="ECO:0007669"/>
    <property type="project" value="UniProtKB-UniRule"/>
</dbReference>
<accession>A0A9Q8WHZ9</accession>
<dbReference type="InterPro" id="IPR018203">
    <property type="entry name" value="GDP_dissociation_inhibitor"/>
</dbReference>
<protein>
    <recommendedName>
        <fullName evidence="2">Rab proteins geranylgeranyltransferase</fullName>
    </recommendedName>
</protein>
<dbReference type="GO" id="GO:0005092">
    <property type="term" value="F:GDP-dissociation inhibitor activity"/>
    <property type="evidence" value="ECO:0007669"/>
    <property type="project" value="UniProtKB-UniRule"/>
</dbReference>
<dbReference type="RefSeq" id="XP_049145116.1">
    <property type="nucleotide sequence ID" value="XM_049287973.1"/>
</dbReference>
<proteinExistence type="inferred from homology"/>
<dbReference type="SUPFAM" id="SSF51905">
    <property type="entry name" value="FAD/NAD(P)-binding domain"/>
    <property type="match status" value="1"/>
</dbReference>
<dbReference type="GO" id="GO:0005634">
    <property type="term" value="C:nucleus"/>
    <property type="evidence" value="ECO:0007669"/>
    <property type="project" value="TreeGrafter"/>
</dbReference>
<reference evidence="3" key="1">
    <citation type="journal article" date="2021" name="Mol. Plant Microbe Interact.">
        <title>Complete Genome Sequence of the Plant-Pathogenic Fungus Colletotrichum lupini.</title>
        <authorList>
            <person name="Baroncelli R."/>
            <person name="Pensec F."/>
            <person name="Da Lio D."/>
            <person name="Boufleur T."/>
            <person name="Vicente I."/>
            <person name="Sarrocco S."/>
            <person name="Picot A."/>
            <person name="Baraldi E."/>
            <person name="Sukno S."/>
            <person name="Thon M."/>
            <person name="Le Floch G."/>
        </authorList>
    </citation>
    <scope>NUCLEOTIDE SEQUENCE</scope>
    <source>
        <strain evidence="3">IMI 504893</strain>
    </source>
</reference>
<gene>
    <name evidence="3" type="ORF">CLUP02_08992</name>
</gene>
<dbReference type="PRINTS" id="PR00891">
    <property type="entry name" value="RABGDIREP"/>
</dbReference>
<dbReference type="KEGG" id="clup:CLUP02_08992"/>
<evidence type="ECO:0000313" key="3">
    <source>
        <dbReference type="EMBL" id="UQC83497.1"/>
    </source>
</evidence>
<dbReference type="GeneID" id="73342983"/>
<dbReference type="PIRSF" id="PIRSF037514">
    <property type="entry name" value="Rab_ger_ger_transf_A_fun"/>
    <property type="match status" value="1"/>
</dbReference>
<dbReference type="GO" id="GO:0005968">
    <property type="term" value="C:Rab-protein geranylgeranyltransferase complex"/>
    <property type="evidence" value="ECO:0007669"/>
    <property type="project" value="TreeGrafter"/>
</dbReference>
<dbReference type="InterPro" id="IPR017230">
    <property type="entry name" value="Mrs6"/>
</dbReference>
<evidence type="ECO:0000256" key="1">
    <source>
        <dbReference type="ARBA" id="ARBA00005593"/>
    </source>
</evidence>
<evidence type="ECO:0000313" key="4">
    <source>
        <dbReference type="Proteomes" id="UP000830671"/>
    </source>
</evidence>
<dbReference type="Proteomes" id="UP000830671">
    <property type="component" value="Chromosome 4"/>
</dbReference>